<dbReference type="InterPro" id="IPR032675">
    <property type="entry name" value="LRR_dom_sf"/>
</dbReference>
<organism evidence="8 9">
    <name type="scientific">Protea cynaroides</name>
    <dbReference type="NCBI Taxonomy" id="273540"/>
    <lineage>
        <taxon>Eukaryota</taxon>
        <taxon>Viridiplantae</taxon>
        <taxon>Streptophyta</taxon>
        <taxon>Embryophyta</taxon>
        <taxon>Tracheophyta</taxon>
        <taxon>Spermatophyta</taxon>
        <taxon>Magnoliopsida</taxon>
        <taxon>Proteales</taxon>
        <taxon>Proteaceae</taxon>
        <taxon>Protea</taxon>
    </lineage>
</organism>
<evidence type="ECO:0000313" key="8">
    <source>
        <dbReference type="EMBL" id="KAJ4978520.1"/>
    </source>
</evidence>
<comment type="caution">
    <text evidence="8">The sequence shown here is derived from an EMBL/GenBank/DDBJ whole genome shotgun (WGS) entry which is preliminary data.</text>
</comment>
<dbReference type="Pfam" id="PF23559">
    <property type="entry name" value="WHD_DRP"/>
    <property type="match status" value="1"/>
</dbReference>
<dbReference type="InterPro" id="IPR027417">
    <property type="entry name" value="P-loop_NTPase"/>
</dbReference>
<reference evidence="8" key="1">
    <citation type="journal article" date="2023" name="Plant J.">
        <title>The genome of the king protea, Protea cynaroides.</title>
        <authorList>
            <person name="Chang J."/>
            <person name="Duong T.A."/>
            <person name="Schoeman C."/>
            <person name="Ma X."/>
            <person name="Roodt D."/>
            <person name="Barker N."/>
            <person name="Li Z."/>
            <person name="Van de Peer Y."/>
            <person name="Mizrachi E."/>
        </authorList>
    </citation>
    <scope>NUCLEOTIDE SEQUENCE</scope>
    <source>
        <tissue evidence="8">Young leaves</tissue>
    </source>
</reference>
<dbReference type="Gene3D" id="3.80.10.10">
    <property type="entry name" value="Ribonuclease Inhibitor"/>
    <property type="match status" value="1"/>
</dbReference>
<dbReference type="Pfam" id="PF23598">
    <property type="entry name" value="LRR_14"/>
    <property type="match status" value="1"/>
</dbReference>
<feature type="domain" description="Disease resistance protein winged helix" evidence="6">
    <location>
        <begin position="426"/>
        <end position="497"/>
    </location>
</feature>
<dbReference type="Gene3D" id="1.10.8.430">
    <property type="entry name" value="Helical domain of apoptotic protease-activating factors"/>
    <property type="match status" value="1"/>
</dbReference>
<feature type="domain" description="NB-ARC" evidence="4">
    <location>
        <begin position="168"/>
        <end position="340"/>
    </location>
</feature>
<evidence type="ECO:0000259" key="7">
    <source>
        <dbReference type="Pfam" id="PF23598"/>
    </source>
</evidence>
<dbReference type="GO" id="GO:0043531">
    <property type="term" value="F:ADP binding"/>
    <property type="evidence" value="ECO:0007669"/>
    <property type="project" value="InterPro"/>
</dbReference>
<evidence type="ECO:0000259" key="4">
    <source>
        <dbReference type="Pfam" id="PF00931"/>
    </source>
</evidence>
<dbReference type="Pfam" id="PF00931">
    <property type="entry name" value="NB-ARC"/>
    <property type="match status" value="1"/>
</dbReference>
<proteinExistence type="predicted"/>
<dbReference type="EMBL" id="JAMYWD010000002">
    <property type="protein sequence ID" value="KAJ4978520.1"/>
    <property type="molecule type" value="Genomic_DNA"/>
</dbReference>
<evidence type="ECO:0000256" key="3">
    <source>
        <dbReference type="ARBA" id="ARBA00022821"/>
    </source>
</evidence>
<dbReference type="Pfam" id="PF18052">
    <property type="entry name" value="Rx_N"/>
    <property type="match status" value="1"/>
</dbReference>
<dbReference type="SUPFAM" id="SSF52540">
    <property type="entry name" value="P-loop containing nucleoside triphosphate hydrolases"/>
    <property type="match status" value="1"/>
</dbReference>
<protein>
    <submittedName>
        <fullName evidence="8">Uncharacterized protein</fullName>
    </submittedName>
</protein>
<dbReference type="InterPro" id="IPR036388">
    <property type="entry name" value="WH-like_DNA-bd_sf"/>
</dbReference>
<dbReference type="InterPro" id="IPR042197">
    <property type="entry name" value="Apaf_helical"/>
</dbReference>
<dbReference type="AlphaFoldDB" id="A0A9Q0R058"/>
<keyword evidence="3" id="KW-0611">Plant defense</keyword>
<dbReference type="InterPro" id="IPR038005">
    <property type="entry name" value="RX-like_CC"/>
</dbReference>
<dbReference type="PANTHER" id="PTHR23155:SF1205">
    <property type="entry name" value="DISEASE RESISTANCE PROTEIN RPM1"/>
    <property type="match status" value="1"/>
</dbReference>
<dbReference type="FunFam" id="1.10.10.10:FF:000322">
    <property type="entry name" value="Probable disease resistance protein At1g63360"/>
    <property type="match status" value="1"/>
</dbReference>
<evidence type="ECO:0000313" key="9">
    <source>
        <dbReference type="Proteomes" id="UP001141806"/>
    </source>
</evidence>
<evidence type="ECO:0000259" key="6">
    <source>
        <dbReference type="Pfam" id="PF23559"/>
    </source>
</evidence>
<dbReference type="CDD" id="cd14798">
    <property type="entry name" value="RX-CC_like"/>
    <property type="match status" value="1"/>
</dbReference>
<dbReference type="Gene3D" id="1.20.5.4130">
    <property type="match status" value="1"/>
</dbReference>
<dbReference type="InterPro" id="IPR041118">
    <property type="entry name" value="Rx_N"/>
</dbReference>
<dbReference type="Proteomes" id="UP001141806">
    <property type="component" value="Unassembled WGS sequence"/>
</dbReference>
<dbReference type="InterPro" id="IPR055414">
    <property type="entry name" value="LRR_R13L4/SHOC2-like"/>
</dbReference>
<dbReference type="GO" id="GO:0098542">
    <property type="term" value="P:defense response to other organism"/>
    <property type="evidence" value="ECO:0007669"/>
    <property type="project" value="TreeGrafter"/>
</dbReference>
<evidence type="ECO:0000256" key="2">
    <source>
        <dbReference type="ARBA" id="ARBA00022741"/>
    </source>
</evidence>
<dbReference type="OrthoDB" id="611536at2759"/>
<sequence>MAEIIPLIQKLASLLIDEGNYISEVKPEVESLHKDLLLMTASLKDADAIYQKSERAKEWVRQLRELAFEAEDAIDVFVYKMAWKQRHNSVIRKVIKFPKDLIYAHKLREKIQVIKGKIKKLSDHRMNYEIRHFEERQSQTSVQAHQPEASHTPNVEVVGFQSDAVELAKLLTKQDPHGRLRVVSITGMGGLGKTTLARKIFERDDVRRHFNCQAWIYISKEYRLRDVLHKIIEQVIMPTEEEKVELSSKGEGDLEKKVSDFLRDKNYFFVVDDVWTKEDWDKLKRILLAPSSTSQQCRVLLTTRDESVARYADQITPPYKLQHLDEEKSLELLLKVVFRSVDREAILDKEMKDLAKKIVAKCDRLPLAIVVLGGLLSTKRPTVFAWKNVLDSVDWVLDSGVYQKALALSYSELPPYLKPCFLYFGLFPEDTEIKRDRLIRLWVAEGFLEPRGNLRIEEVAGECLEELMDRNLIEVAKWKPNGVPDSFIIHDLLLNLAASKAKEGNFLNTSTPQKSLKCYRRVALHVKESEETLAAAPYPSSNSNLLRSLLCFTEMSISLCGQFKLLNVLDLEGAPGIESLPKEIGKLICLKYFSLSGTDLKTVPSCVGNLYNLQTLNLYNTKIESVPIEIFNLDKLRHLLCFNKNCKGTSNDFVAWSSVGFCSRRPSPTHIHQLRDLLTLWIHISSWIEGGLEMLTNLRELGIIGFGEVMKKLGEALSHALAKLVQLEVLHLEERASLGPGEIILPSFSNHEYLYDMTIIGGGIPKLPDLKNFPPHLTMLRLGGTHLMEDMMLTLEKLPELKDLTLDSHPYDGVEMKCSAGGFPKLEKLSLISFDWLVSWTVEEGAMSNLKNMEMNHLFGLKLIPEGMRNVTTLEKLSLSMPDEFLERVKEGGEDWEKIKHVPSINTREIQIPTEIFQNLAECENERSELVAIERERSKLAEIERNMKHVAAFLYPDEVAGEQKSSPLDEIERKRSLLAEKERSLLAKIEQIIHRQSSAASGPESA</sequence>
<dbReference type="SUPFAM" id="SSF52058">
    <property type="entry name" value="L domain-like"/>
    <property type="match status" value="1"/>
</dbReference>
<dbReference type="PRINTS" id="PR00364">
    <property type="entry name" value="DISEASERSIST"/>
</dbReference>
<keyword evidence="1" id="KW-0677">Repeat</keyword>
<keyword evidence="2" id="KW-0547">Nucleotide-binding</keyword>
<feature type="domain" description="Disease resistance R13L4/SHOC-2-like LRR" evidence="7">
    <location>
        <begin position="546"/>
        <end position="881"/>
    </location>
</feature>
<keyword evidence="9" id="KW-1185">Reference proteome</keyword>
<dbReference type="FunFam" id="3.40.50.300:FF:001091">
    <property type="entry name" value="Probable disease resistance protein At1g61300"/>
    <property type="match status" value="1"/>
</dbReference>
<evidence type="ECO:0000259" key="5">
    <source>
        <dbReference type="Pfam" id="PF18052"/>
    </source>
</evidence>
<dbReference type="Gene3D" id="3.40.50.300">
    <property type="entry name" value="P-loop containing nucleotide triphosphate hydrolases"/>
    <property type="match status" value="1"/>
</dbReference>
<accession>A0A9Q0R058</accession>
<evidence type="ECO:0000256" key="1">
    <source>
        <dbReference type="ARBA" id="ARBA00022737"/>
    </source>
</evidence>
<dbReference type="PANTHER" id="PTHR23155">
    <property type="entry name" value="DISEASE RESISTANCE PROTEIN RP"/>
    <property type="match status" value="1"/>
</dbReference>
<dbReference type="Gene3D" id="1.10.10.10">
    <property type="entry name" value="Winged helix-like DNA-binding domain superfamily/Winged helix DNA-binding domain"/>
    <property type="match status" value="1"/>
</dbReference>
<dbReference type="InterPro" id="IPR044974">
    <property type="entry name" value="Disease_R_plants"/>
</dbReference>
<dbReference type="InterPro" id="IPR058922">
    <property type="entry name" value="WHD_DRP"/>
</dbReference>
<dbReference type="InterPro" id="IPR002182">
    <property type="entry name" value="NB-ARC"/>
</dbReference>
<gene>
    <name evidence="8" type="ORF">NE237_009300</name>
</gene>
<name>A0A9Q0R058_9MAGN</name>
<feature type="domain" description="Disease resistance N-terminal" evidence="5">
    <location>
        <begin position="6"/>
        <end position="89"/>
    </location>
</feature>